<dbReference type="Proteomes" id="UP001642360">
    <property type="component" value="Unassembled WGS sequence"/>
</dbReference>
<accession>A0ABC8TUS4</accession>
<proteinExistence type="predicted"/>
<keyword evidence="2" id="KW-1185">Reference proteome</keyword>
<evidence type="ECO:0000313" key="2">
    <source>
        <dbReference type="Proteomes" id="UP001642360"/>
    </source>
</evidence>
<organism evidence="1 2">
    <name type="scientific">Ilex paraguariensis</name>
    <name type="common">yerba mate</name>
    <dbReference type="NCBI Taxonomy" id="185542"/>
    <lineage>
        <taxon>Eukaryota</taxon>
        <taxon>Viridiplantae</taxon>
        <taxon>Streptophyta</taxon>
        <taxon>Embryophyta</taxon>
        <taxon>Tracheophyta</taxon>
        <taxon>Spermatophyta</taxon>
        <taxon>Magnoliopsida</taxon>
        <taxon>eudicotyledons</taxon>
        <taxon>Gunneridae</taxon>
        <taxon>Pentapetalae</taxon>
        <taxon>asterids</taxon>
        <taxon>campanulids</taxon>
        <taxon>Aquifoliales</taxon>
        <taxon>Aquifoliaceae</taxon>
        <taxon>Ilex</taxon>
    </lineage>
</organism>
<protein>
    <submittedName>
        <fullName evidence="1">Uncharacterized protein</fullName>
    </submittedName>
</protein>
<name>A0ABC8TUS4_9AQUA</name>
<dbReference type="AlphaFoldDB" id="A0ABC8TUS4"/>
<gene>
    <name evidence="1" type="ORF">ILEXP_LOCUS42978</name>
</gene>
<dbReference type="EMBL" id="CAUOFW020006168">
    <property type="protein sequence ID" value="CAK9173240.1"/>
    <property type="molecule type" value="Genomic_DNA"/>
</dbReference>
<reference evidence="1 2" key="1">
    <citation type="submission" date="2024-02" db="EMBL/GenBank/DDBJ databases">
        <authorList>
            <person name="Vignale AGUSTIN F."/>
            <person name="Sosa J E."/>
            <person name="Modenutti C."/>
        </authorList>
    </citation>
    <scope>NUCLEOTIDE SEQUENCE [LARGE SCALE GENOMIC DNA]</scope>
</reference>
<comment type="caution">
    <text evidence="1">The sequence shown here is derived from an EMBL/GenBank/DDBJ whole genome shotgun (WGS) entry which is preliminary data.</text>
</comment>
<sequence length="110" mass="12635">MSMLCFCTGTARLSRVFLFLTPNFRFLKHRRRTPQTKSNNKCADRRVFPEDFLTALRTIAMQEDELSGFIITQRDAKDILGMGLQVSKLESTDTAKQGHERNSYPFLACP</sequence>
<evidence type="ECO:0000313" key="1">
    <source>
        <dbReference type="EMBL" id="CAK9173240.1"/>
    </source>
</evidence>